<protein>
    <recommendedName>
        <fullName evidence="6">THAP-type domain-containing protein</fullName>
    </recommendedName>
</protein>
<dbReference type="GO" id="GO:0003677">
    <property type="term" value="F:DNA binding"/>
    <property type="evidence" value="ECO:0007669"/>
    <property type="project" value="UniProtKB-UniRule"/>
</dbReference>
<feature type="domain" description="THAP-type" evidence="6">
    <location>
        <begin position="1"/>
        <end position="93"/>
    </location>
</feature>
<keyword evidence="4 5" id="KW-0238">DNA-binding</keyword>
<feature type="non-terminal residue" evidence="7">
    <location>
        <position position="463"/>
    </location>
</feature>
<sequence length="463" mass="52851">MKENKRKCFKCDLSPVDDPETRLFRFPKPGSTNILRCELWAKYFCPDKPWSNKDFQMKLYTEHRMLCHRHFNETAFVDFPSKKLRRFASPDVKEITMSFLRDDNIREPVVGPSQPLVDISNRYLTTGDLLGPSGVNNINPVENKIFIKCKKYLHKVCLMKKQLKHLKNSKYLKKLSTSDAVKKLTDKISPNFALLLQAQIRNFKKSAKGRRWTEEDKITALRLYKRSPTCYRLLRRMFTLPAPTNLKVLLGKCKLNVGINKQMFEIVGKFCSTQEAVNNEYVLMFDEIALKKHLQYNNKNAIFLEGYQDHGGQSRTAQVVSNALVFMIAGIRKKIKQPMAYYLSGSSVTADRLAVLIKEVLEQCHEHGINIAASVCDMVGVNRRALCSLGATATFGGIQGTGVAKWSHIVKFYESDNSNPNFVFAPCLRQEHLNPNTKQKMRVKLAVQLLSHTVAAGMFAKIS</sequence>
<gene>
    <name evidence="7" type="ORF">BINO364_LOCUS15423</name>
</gene>
<evidence type="ECO:0000256" key="2">
    <source>
        <dbReference type="ARBA" id="ARBA00022771"/>
    </source>
</evidence>
<evidence type="ECO:0000313" key="7">
    <source>
        <dbReference type="EMBL" id="CAH0730441.1"/>
    </source>
</evidence>
<dbReference type="Proteomes" id="UP000838878">
    <property type="component" value="Chromosome 8"/>
</dbReference>
<evidence type="ECO:0000313" key="8">
    <source>
        <dbReference type="Proteomes" id="UP000838878"/>
    </source>
</evidence>
<keyword evidence="2 5" id="KW-0863">Zinc-finger</keyword>
<dbReference type="EMBL" id="OV170228">
    <property type="protein sequence ID" value="CAH0730441.1"/>
    <property type="molecule type" value="Genomic_DNA"/>
</dbReference>
<evidence type="ECO:0000256" key="5">
    <source>
        <dbReference type="PROSITE-ProRule" id="PRU00309"/>
    </source>
</evidence>
<dbReference type="Pfam" id="PF21788">
    <property type="entry name" value="TNP-like_GBD"/>
    <property type="match status" value="1"/>
</dbReference>
<evidence type="ECO:0000256" key="1">
    <source>
        <dbReference type="ARBA" id="ARBA00022723"/>
    </source>
</evidence>
<keyword evidence="8" id="KW-1185">Reference proteome</keyword>
<dbReference type="PROSITE" id="PS50950">
    <property type="entry name" value="ZF_THAP"/>
    <property type="match status" value="1"/>
</dbReference>
<dbReference type="InterPro" id="IPR048365">
    <property type="entry name" value="TNP-like_RNaseH_N"/>
</dbReference>
<evidence type="ECO:0000259" key="6">
    <source>
        <dbReference type="PROSITE" id="PS50950"/>
    </source>
</evidence>
<dbReference type="GO" id="GO:0008270">
    <property type="term" value="F:zinc ion binding"/>
    <property type="evidence" value="ECO:0007669"/>
    <property type="project" value="UniProtKB-KW"/>
</dbReference>
<evidence type="ECO:0000256" key="3">
    <source>
        <dbReference type="ARBA" id="ARBA00022833"/>
    </source>
</evidence>
<accession>A0A8J9YLZ8</accession>
<reference evidence="7" key="1">
    <citation type="submission" date="2021-12" db="EMBL/GenBank/DDBJ databases">
        <authorList>
            <person name="Martin H S."/>
        </authorList>
    </citation>
    <scope>NUCLEOTIDE SEQUENCE</scope>
</reference>
<keyword evidence="1" id="KW-0479">Metal-binding</keyword>
<dbReference type="InterPro" id="IPR048366">
    <property type="entry name" value="TNP-like_GBD"/>
</dbReference>
<dbReference type="Pfam" id="PF21787">
    <property type="entry name" value="TNP-like_RNaseH_N"/>
    <property type="match status" value="1"/>
</dbReference>
<evidence type="ECO:0000256" key="4">
    <source>
        <dbReference type="ARBA" id="ARBA00023125"/>
    </source>
</evidence>
<dbReference type="OrthoDB" id="8192384at2759"/>
<dbReference type="InterPro" id="IPR006612">
    <property type="entry name" value="THAP_Znf"/>
</dbReference>
<keyword evidence="3" id="KW-0862">Zinc</keyword>
<name>A0A8J9YLZ8_9NEOP</name>
<dbReference type="AlphaFoldDB" id="A0A8J9YLZ8"/>
<organism evidence="7 8">
    <name type="scientific">Brenthis ino</name>
    <name type="common">lesser marbled fritillary</name>
    <dbReference type="NCBI Taxonomy" id="405034"/>
    <lineage>
        <taxon>Eukaryota</taxon>
        <taxon>Metazoa</taxon>
        <taxon>Ecdysozoa</taxon>
        <taxon>Arthropoda</taxon>
        <taxon>Hexapoda</taxon>
        <taxon>Insecta</taxon>
        <taxon>Pterygota</taxon>
        <taxon>Neoptera</taxon>
        <taxon>Endopterygota</taxon>
        <taxon>Lepidoptera</taxon>
        <taxon>Glossata</taxon>
        <taxon>Ditrysia</taxon>
        <taxon>Papilionoidea</taxon>
        <taxon>Nymphalidae</taxon>
        <taxon>Heliconiinae</taxon>
        <taxon>Argynnini</taxon>
        <taxon>Brenthis</taxon>
    </lineage>
</organism>
<proteinExistence type="predicted"/>